<reference evidence="2" key="2">
    <citation type="journal article" date="2023" name="IMA Fungus">
        <title>Comparative genomic study of the Penicillium genus elucidates a diverse pangenome and 15 lateral gene transfer events.</title>
        <authorList>
            <person name="Petersen C."/>
            <person name="Sorensen T."/>
            <person name="Nielsen M.R."/>
            <person name="Sondergaard T.E."/>
            <person name="Sorensen J.L."/>
            <person name="Fitzpatrick D.A."/>
            <person name="Frisvad J.C."/>
            <person name="Nielsen K.L."/>
        </authorList>
    </citation>
    <scope>NUCLEOTIDE SEQUENCE</scope>
    <source>
        <strain evidence="2">IBT 35675</strain>
    </source>
</reference>
<proteinExistence type="inferred from homology"/>
<dbReference type="InterPro" id="IPR002347">
    <property type="entry name" value="SDR_fam"/>
</dbReference>
<dbReference type="SUPFAM" id="SSF51735">
    <property type="entry name" value="NAD(P)-binding Rossmann-fold domains"/>
    <property type="match status" value="1"/>
</dbReference>
<reference evidence="2" key="1">
    <citation type="submission" date="2022-12" db="EMBL/GenBank/DDBJ databases">
        <authorList>
            <person name="Petersen C."/>
        </authorList>
    </citation>
    <scope>NUCLEOTIDE SEQUENCE</scope>
    <source>
        <strain evidence="2">IBT 35675</strain>
    </source>
</reference>
<evidence type="ECO:0000313" key="3">
    <source>
        <dbReference type="Proteomes" id="UP001148299"/>
    </source>
</evidence>
<dbReference type="Pfam" id="PF00106">
    <property type="entry name" value="adh_short"/>
    <property type="match status" value="1"/>
</dbReference>
<dbReference type="InterPro" id="IPR051468">
    <property type="entry name" value="Fungal_SecMetab_SDRs"/>
</dbReference>
<dbReference type="GO" id="GO:0019748">
    <property type="term" value="P:secondary metabolic process"/>
    <property type="evidence" value="ECO:0007669"/>
    <property type="project" value="TreeGrafter"/>
</dbReference>
<dbReference type="PANTHER" id="PTHR43544:SF32">
    <property type="entry name" value="CHAIN DEHYDROGENASE, PUTATIVE (AFU_ORTHOLOGUE AFUA_5G01530)-RELATED"/>
    <property type="match status" value="1"/>
</dbReference>
<organism evidence="2 3">
    <name type="scientific">Penicillium brevicompactum</name>
    <dbReference type="NCBI Taxonomy" id="5074"/>
    <lineage>
        <taxon>Eukaryota</taxon>
        <taxon>Fungi</taxon>
        <taxon>Dikarya</taxon>
        <taxon>Ascomycota</taxon>
        <taxon>Pezizomycotina</taxon>
        <taxon>Eurotiomycetes</taxon>
        <taxon>Eurotiomycetidae</taxon>
        <taxon>Eurotiales</taxon>
        <taxon>Aspergillaceae</taxon>
        <taxon>Penicillium</taxon>
    </lineage>
</organism>
<dbReference type="PRINTS" id="PR00081">
    <property type="entry name" value="GDHRDH"/>
</dbReference>
<dbReference type="GO" id="GO:0005737">
    <property type="term" value="C:cytoplasm"/>
    <property type="evidence" value="ECO:0007669"/>
    <property type="project" value="TreeGrafter"/>
</dbReference>
<dbReference type="InterPro" id="IPR036291">
    <property type="entry name" value="NAD(P)-bd_dom_sf"/>
</dbReference>
<comment type="caution">
    <text evidence="2">The sequence shown here is derived from an EMBL/GenBank/DDBJ whole genome shotgun (WGS) entry which is preliminary data.</text>
</comment>
<dbReference type="AlphaFoldDB" id="A0A9W9RCI8"/>
<dbReference type="Gene3D" id="3.40.50.720">
    <property type="entry name" value="NAD(P)-binding Rossmann-like Domain"/>
    <property type="match status" value="1"/>
</dbReference>
<dbReference type="PANTHER" id="PTHR43544">
    <property type="entry name" value="SHORT-CHAIN DEHYDROGENASE/REDUCTASE"/>
    <property type="match status" value="1"/>
</dbReference>
<name>A0A9W9RCI8_PENBR</name>
<comment type="similarity">
    <text evidence="1">Belongs to the short-chain dehydrogenases/reductases (SDR) family.</text>
</comment>
<accession>A0A9W9RCI8</accession>
<evidence type="ECO:0000313" key="2">
    <source>
        <dbReference type="EMBL" id="KAJ5357757.1"/>
    </source>
</evidence>
<dbReference type="EMBL" id="JAPZBR010000003">
    <property type="protein sequence ID" value="KAJ5357757.1"/>
    <property type="molecule type" value="Genomic_DNA"/>
</dbReference>
<evidence type="ECO:0000256" key="1">
    <source>
        <dbReference type="ARBA" id="ARBA00006484"/>
    </source>
</evidence>
<sequence>MTAASQKIVLITGGNQGVGYETAKTLLTTSSIYHVILGSRELAKGEKAVKMLQANTDLKGTVSAIKLDVTVDDSVDLAAEKVAADNGRLDILVNNAGIVSLANPPSREDYRNVLNTNGVGSLSMTETFLELLRKSEEPRLVFVSSSVGSISQAADPSSKYYSANGFEYRSSKAALNMLIVLYWNRLQKEGFKVHGADPGLCATNFTGNAQSLLDRGAATPSQGGQRVASVIKGERDADVGRVVGQYGISPCVVQISEAK</sequence>
<dbReference type="GO" id="GO:0016491">
    <property type="term" value="F:oxidoreductase activity"/>
    <property type="evidence" value="ECO:0007669"/>
    <property type="project" value="TreeGrafter"/>
</dbReference>
<dbReference type="Proteomes" id="UP001148299">
    <property type="component" value="Unassembled WGS sequence"/>
</dbReference>
<gene>
    <name evidence="2" type="ORF">N7541_004915</name>
</gene>
<protein>
    <submittedName>
        <fullName evidence="2">Uncharacterized protein</fullName>
    </submittedName>
</protein>
<keyword evidence="3" id="KW-1185">Reference proteome</keyword>